<accession>A0A239BU56</accession>
<keyword evidence="2" id="KW-1185">Reference proteome</keyword>
<reference evidence="2" key="1">
    <citation type="submission" date="2017-06" db="EMBL/GenBank/DDBJ databases">
        <authorList>
            <person name="Varghese N."/>
            <person name="Submissions S."/>
        </authorList>
    </citation>
    <scope>NUCLEOTIDE SEQUENCE [LARGE SCALE GENOMIC DNA]</scope>
    <source>
        <strain evidence="2">5C</strain>
    </source>
</reference>
<protein>
    <recommendedName>
        <fullName evidence="3">DUF4221 domain-containing protein</fullName>
    </recommendedName>
</protein>
<proteinExistence type="predicted"/>
<gene>
    <name evidence="1" type="ORF">SAMN06295967_103244</name>
</gene>
<evidence type="ECO:0000313" key="2">
    <source>
        <dbReference type="Proteomes" id="UP000198480"/>
    </source>
</evidence>
<dbReference type="OrthoDB" id="833511at2"/>
<evidence type="ECO:0000313" key="1">
    <source>
        <dbReference type="EMBL" id="SNS11575.1"/>
    </source>
</evidence>
<dbReference type="PROSITE" id="PS51257">
    <property type="entry name" value="PROKAR_LIPOPROTEIN"/>
    <property type="match status" value="1"/>
</dbReference>
<organism evidence="1 2">
    <name type="scientific">Belliella buryatensis</name>
    <dbReference type="NCBI Taxonomy" id="1500549"/>
    <lineage>
        <taxon>Bacteria</taxon>
        <taxon>Pseudomonadati</taxon>
        <taxon>Bacteroidota</taxon>
        <taxon>Cytophagia</taxon>
        <taxon>Cytophagales</taxon>
        <taxon>Cyclobacteriaceae</taxon>
        <taxon>Belliella</taxon>
    </lineage>
</organism>
<dbReference type="EMBL" id="FZOK01000003">
    <property type="protein sequence ID" value="SNS11575.1"/>
    <property type="molecule type" value="Genomic_DNA"/>
</dbReference>
<dbReference type="RefSeq" id="WP_089238499.1">
    <property type="nucleotide sequence ID" value="NZ_FZOK01000003.1"/>
</dbReference>
<evidence type="ECO:0008006" key="3">
    <source>
        <dbReference type="Google" id="ProtNLM"/>
    </source>
</evidence>
<sequence>MKNYLLLVFSVLLFSCGGNEKQAHFSNLTVKIDTVMVDSKGEILNLIGDLMFSDLSPDYKSLYYIHPMTLNLEIVDLDKLEFVKRIQYDEEGPNGVGRFPMQFQTLSEDQIFIGSFSNKGVFDLNGVKTKNIDLKLEELGGDKVLSGYNERALLVNPNDQNKLFALLNEWAEKPSLFGLVDTQNKTFQNFLIPEFDYLTEFKMVFSDGGNPRAVLGDWLELVKSKNKLILSNKIGSDLYVYDLETESFTHHLAKPLVLPSKKSVKIPSVVETMEEFSIYNRNLGEDINFSPPHWDENKQLYYRFVHYNRNQEIDGKLTSDGAEVHLLLMDKDFTVVSETLMENYSKAPSRHFVKDGMLWVFENINDEMGFIRLKIR</sequence>
<dbReference type="InterPro" id="IPR025316">
    <property type="entry name" value="DUF4221"/>
</dbReference>
<dbReference type="AlphaFoldDB" id="A0A239BU56"/>
<name>A0A239BU56_9BACT</name>
<dbReference type="Pfam" id="PF13970">
    <property type="entry name" value="DUF4221"/>
    <property type="match status" value="1"/>
</dbReference>
<dbReference type="Proteomes" id="UP000198480">
    <property type="component" value="Unassembled WGS sequence"/>
</dbReference>